<dbReference type="FunFam" id="1.10.10.60:FF:000009">
    <property type="entry name" value="transcription factor MYB1R1"/>
    <property type="match status" value="1"/>
</dbReference>
<dbReference type="InterPro" id="IPR001005">
    <property type="entry name" value="SANT/Myb"/>
</dbReference>
<evidence type="ECO:0000259" key="7">
    <source>
        <dbReference type="PROSITE" id="PS50090"/>
    </source>
</evidence>
<feature type="domain" description="Myb-like" evidence="7">
    <location>
        <begin position="7"/>
        <end position="55"/>
    </location>
</feature>
<comment type="subcellular location">
    <subcellularLocation>
        <location evidence="1">Nucleus</location>
    </subcellularLocation>
</comment>
<reference evidence="10" key="1">
    <citation type="submission" date="2018-02" db="EMBL/GenBank/DDBJ databases">
        <title>Rhizophora mucronata_Transcriptome.</title>
        <authorList>
            <person name="Meera S.P."/>
            <person name="Sreeshan A."/>
            <person name="Augustine A."/>
        </authorList>
    </citation>
    <scope>NUCLEOTIDE SEQUENCE</scope>
    <source>
        <tissue evidence="10">Leaf</tissue>
    </source>
</reference>
<evidence type="ECO:0000259" key="8">
    <source>
        <dbReference type="PROSITE" id="PS51293"/>
    </source>
</evidence>
<keyword evidence="2" id="KW-0805">Transcription regulation</keyword>
<dbReference type="Gene3D" id="1.10.10.60">
    <property type="entry name" value="Homeodomain-like"/>
    <property type="match status" value="2"/>
</dbReference>
<protein>
    <submittedName>
        <fullName evidence="10">DNA binding protein</fullName>
    </submittedName>
</protein>
<feature type="region of interest" description="Disordered" evidence="6">
    <location>
        <begin position="109"/>
        <end position="128"/>
    </location>
</feature>
<dbReference type="InterPro" id="IPR017884">
    <property type="entry name" value="SANT_dom"/>
</dbReference>
<dbReference type="AlphaFoldDB" id="A0A2P2JJG3"/>
<dbReference type="Pfam" id="PF00249">
    <property type="entry name" value="Myb_DNA-binding"/>
    <property type="match status" value="2"/>
</dbReference>
<evidence type="ECO:0000256" key="1">
    <source>
        <dbReference type="ARBA" id="ARBA00004123"/>
    </source>
</evidence>
<dbReference type="NCBIfam" id="TIGR01557">
    <property type="entry name" value="myb_SHAQKYF"/>
    <property type="match status" value="1"/>
</dbReference>
<proteinExistence type="predicted"/>
<dbReference type="GO" id="GO:0005634">
    <property type="term" value="C:nucleus"/>
    <property type="evidence" value="ECO:0007669"/>
    <property type="project" value="UniProtKB-SubCell"/>
</dbReference>
<dbReference type="PANTHER" id="PTHR44042">
    <property type="entry name" value="DUPLICATED HOMEODOMAIN-LIKE SUPERFAMILY PROTEIN-RELATED"/>
    <property type="match status" value="1"/>
</dbReference>
<keyword evidence="4" id="KW-0804">Transcription</keyword>
<dbReference type="PROSITE" id="PS51294">
    <property type="entry name" value="HTH_MYB"/>
    <property type="match status" value="1"/>
</dbReference>
<dbReference type="PANTHER" id="PTHR44042:SF67">
    <property type="entry name" value="MYB-LIKE PROTEIN I"/>
    <property type="match status" value="1"/>
</dbReference>
<dbReference type="PROSITE" id="PS51293">
    <property type="entry name" value="SANT"/>
    <property type="match status" value="1"/>
</dbReference>
<evidence type="ECO:0000256" key="4">
    <source>
        <dbReference type="ARBA" id="ARBA00023163"/>
    </source>
</evidence>
<dbReference type="SMART" id="SM00717">
    <property type="entry name" value="SANT"/>
    <property type="match status" value="2"/>
</dbReference>
<sequence length="298" mass="32078">MESEITWSRDEDKAFEDAIAMHGVEEDSKEQWEKIASLVPSKSLEALKQHYGLLVDDVSAIEAGNVPLPNYIGEEATSSTKDSHGTSKAVATEKRLSCGYGSGFLGLGHDSSRHGGKGGSRSDQERRKGIPWTEEEHRLFLLGLEKFGKGDWRSISRNFVITRTPTQVASHAQKYFIRLNSMNRDRRRSSIHDITSVNNGDMSSHPAPITGQQANTNPAGAAAAASAMGPAVQHGSQPHMPGLGMYPAPVGHPVAAPPGHMASAVGTPVMLPPPGHHPHPPYVVPLAYPMAPPQTMHQ</sequence>
<dbReference type="EMBL" id="GGEC01013126">
    <property type="protein sequence ID" value="MBW93609.1"/>
    <property type="molecule type" value="Transcribed_RNA"/>
</dbReference>
<dbReference type="InterPro" id="IPR009057">
    <property type="entry name" value="Homeodomain-like_sf"/>
</dbReference>
<organism evidence="10">
    <name type="scientific">Rhizophora mucronata</name>
    <name type="common">Asiatic mangrove</name>
    <dbReference type="NCBI Taxonomy" id="61149"/>
    <lineage>
        <taxon>Eukaryota</taxon>
        <taxon>Viridiplantae</taxon>
        <taxon>Streptophyta</taxon>
        <taxon>Embryophyta</taxon>
        <taxon>Tracheophyta</taxon>
        <taxon>Spermatophyta</taxon>
        <taxon>Magnoliopsida</taxon>
        <taxon>eudicotyledons</taxon>
        <taxon>Gunneridae</taxon>
        <taxon>Pentapetalae</taxon>
        <taxon>rosids</taxon>
        <taxon>fabids</taxon>
        <taxon>Malpighiales</taxon>
        <taxon>Rhizophoraceae</taxon>
        <taxon>Rhizophora</taxon>
    </lineage>
</organism>
<evidence type="ECO:0000256" key="3">
    <source>
        <dbReference type="ARBA" id="ARBA00023125"/>
    </source>
</evidence>
<feature type="domain" description="SANT" evidence="8">
    <location>
        <begin position="132"/>
        <end position="180"/>
    </location>
</feature>
<dbReference type="InterPro" id="IPR006447">
    <property type="entry name" value="Myb_dom_plants"/>
</dbReference>
<keyword evidence="5" id="KW-0539">Nucleus</keyword>
<dbReference type="PROSITE" id="PS50090">
    <property type="entry name" value="MYB_LIKE"/>
    <property type="match status" value="2"/>
</dbReference>
<dbReference type="InterPro" id="IPR017930">
    <property type="entry name" value="Myb_dom"/>
</dbReference>
<keyword evidence="3" id="KW-0238">DNA-binding</keyword>
<dbReference type="CDD" id="cd00167">
    <property type="entry name" value="SANT"/>
    <property type="match status" value="2"/>
</dbReference>
<evidence type="ECO:0000256" key="2">
    <source>
        <dbReference type="ARBA" id="ARBA00023015"/>
    </source>
</evidence>
<feature type="domain" description="HTH myb-type" evidence="9">
    <location>
        <begin position="123"/>
        <end position="180"/>
    </location>
</feature>
<dbReference type="GO" id="GO:0003677">
    <property type="term" value="F:DNA binding"/>
    <property type="evidence" value="ECO:0007669"/>
    <property type="project" value="UniProtKB-KW"/>
</dbReference>
<name>A0A2P2JJG3_RHIMU</name>
<dbReference type="FunFam" id="1.10.10.60:FF:000154">
    <property type="entry name" value="Transcription factor SRM1"/>
    <property type="match status" value="1"/>
</dbReference>
<dbReference type="SUPFAM" id="SSF46689">
    <property type="entry name" value="Homeodomain-like"/>
    <property type="match status" value="2"/>
</dbReference>
<evidence type="ECO:0000256" key="6">
    <source>
        <dbReference type="SAM" id="MobiDB-lite"/>
    </source>
</evidence>
<feature type="domain" description="Myb-like" evidence="7">
    <location>
        <begin position="124"/>
        <end position="176"/>
    </location>
</feature>
<accession>A0A2P2JJG3</accession>
<evidence type="ECO:0000259" key="9">
    <source>
        <dbReference type="PROSITE" id="PS51294"/>
    </source>
</evidence>
<evidence type="ECO:0000256" key="5">
    <source>
        <dbReference type="ARBA" id="ARBA00023242"/>
    </source>
</evidence>
<evidence type="ECO:0000313" key="10">
    <source>
        <dbReference type="EMBL" id="MBW93609.1"/>
    </source>
</evidence>